<sequence>MANPSNPTPLTIGAEAEGVFGVIEEDGAAAFSEKELEMIRPVLIRPAAEVQPRAGGDDSDSEDYEFVVRLEDWTWRRIRHIIAHDTGVLVTENQGPNPEFHVRGTLHSAGGNPYYYSWRVVPEQSARIPIDDPTVYPKGVEHIGFELVSPAMELKPENLDEIALVYRCLCGGNPIFRPAPLTPDTCGFHVHVGIGAARFSAHQMRRIACVTYATGRFLTQLLPPSRRGNYFSRLNRYYSYLAHASTEPDQPDIVEWACSEVRRKAQEQDWGDMDRKFGVRGGEHDAPLSEPAEVYVDSGTLRFSWQIKEQEQAAKGKGKTAANDSGEEEDTGPFIRRIACGELLSENLRPDTFHYTSRGNTLDIDNGSPYEEDPAAPAATPTSIADATRHIMHCPSAAAVAQLMQPGRLAASFGGYTGPSSTVDPRKPTIEFRQLSGTFHADAACAWIRVVAQLVRVAIDWPWEDVNKLLRACGLGERAPDEYDVFDLLVDIGCAAKAALIQDMILEDPVGNPFNWVVKDDEMD</sequence>
<protein>
    <submittedName>
        <fullName evidence="2">Amidoligase enzyme-domain-containing protein</fullName>
    </submittedName>
</protein>
<dbReference type="PANTHER" id="PTHR36847">
    <property type="entry name" value="AMIDOLIGASE ENZYME"/>
    <property type="match status" value="1"/>
</dbReference>
<reference evidence="2 3" key="1">
    <citation type="journal article" date="2024" name="IMA Fungus">
        <title>Apiospora arundinis, a panoply of carbohydrate-active enzymes and secondary metabolites.</title>
        <authorList>
            <person name="Sorensen T."/>
            <person name="Petersen C."/>
            <person name="Muurmann A.T."/>
            <person name="Christiansen J.V."/>
            <person name="Brundto M.L."/>
            <person name="Overgaard C.K."/>
            <person name="Boysen A.T."/>
            <person name="Wollenberg R.D."/>
            <person name="Larsen T.O."/>
            <person name="Sorensen J.L."/>
            <person name="Nielsen K.L."/>
            <person name="Sondergaard T.E."/>
        </authorList>
    </citation>
    <scope>NUCLEOTIDE SEQUENCE [LARGE SCALE GENOMIC DNA]</scope>
    <source>
        <strain evidence="2 3">AAU 773</strain>
    </source>
</reference>
<dbReference type="EMBL" id="JAPCWZ010000001">
    <property type="protein sequence ID" value="KAK8879813.1"/>
    <property type="molecule type" value="Genomic_DNA"/>
</dbReference>
<name>A0ABR2JMQ5_9PEZI</name>
<gene>
    <name evidence="2" type="ORF">PGQ11_001107</name>
</gene>
<dbReference type="Pfam" id="PF12224">
    <property type="entry name" value="Amidoligase_2"/>
    <property type="match status" value="1"/>
</dbReference>
<feature type="region of interest" description="Disordered" evidence="1">
    <location>
        <begin position="312"/>
        <end position="331"/>
    </location>
</feature>
<dbReference type="PANTHER" id="PTHR36847:SF1">
    <property type="entry name" value="AMIDOLIGASE ENZYME"/>
    <property type="match status" value="1"/>
</dbReference>
<keyword evidence="3" id="KW-1185">Reference proteome</keyword>
<dbReference type="InterPro" id="IPR022025">
    <property type="entry name" value="Amidoligase_2"/>
</dbReference>
<comment type="caution">
    <text evidence="2">The sequence shown here is derived from an EMBL/GenBank/DDBJ whole genome shotgun (WGS) entry which is preliminary data.</text>
</comment>
<dbReference type="Proteomes" id="UP001390339">
    <property type="component" value="Unassembled WGS sequence"/>
</dbReference>
<proteinExistence type="predicted"/>
<evidence type="ECO:0000313" key="2">
    <source>
        <dbReference type="EMBL" id="KAK8879813.1"/>
    </source>
</evidence>
<organism evidence="2 3">
    <name type="scientific">Apiospora arundinis</name>
    <dbReference type="NCBI Taxonomy" id="335852"/>
    <lineage>
        <taxon>Eukaryota</taxon>
        <taxon>Fungi</taxon>
        <taxon>Dikarya</taxon>
        <taxon>Ascomycota</taxon>
        <taxon>Pezizomycotina</taxon>
        <taxon>Sordariomycetes</taxon>
        <taxon>Xylariomycetidae</taxon>
        <taxon>Amphisphaeriales</taxon>
        <taxon>Apiosporaceae</taxon>
        <taxon>Apiospora</taxon>
    </lineage>
</organism>
<evidence type="ECO:0000313" key="3">
    <source>
        <dbReference type="Proteomes" id="UP001390339"/>
    </source>
</evidence>
<accession>A0ABR2JMQ5</accession>
<evidence type="ECO:0000256" key="1">
    <source>
        <dbReference type="SAM" id="MobiDB-lite"/>
    </source>
</evidence>
<feature type="region of interest" description="Disordered" evidence="1">
    <location>
        <begin position="359"/>
        <end position="379"/>
    </location>
</feature>